<protein>
    <recommendedName>
        <fullName evidence="4">6-bladed beta-propeller</fullName>
    </recommendedName>
</protein>
<proteinExistence type="predicted"/>
<dbReference type="Proteomes" id="UP001319104">
    <property type="component" value="Unassembled WGS sequence"/>
</dbReference>
<evidence type="ECO:0008006" key="4">
    <source>
        <dbReference type="Google" id="ProtNLM"/>
    </source>
</evidence>
<gene>
    <name evidence="2" type="ORF">KI659_18050</name>
</gene>
<feature type="signal peptide" evidence="1">
    <location>
        <begin position="1"/>
        <end position="21"/>
    </location>
</feature>
<accession>A0AAP2CLI4</accession>
<keyword evidence="3" id="KW-1185">Reference proteome</keyword>
<evidence type="ECO:0000313" key="2">
    <source>
        <dbReference type="EMBL" id="MBS9525929.1"/>
    </source>
</evidence>
<feature type="chain" id="PRO_5042845022" description="6-bladed beta-propeller" evidence="1">
    <location>
        <begin position="22"/>
        <end position="376"/>
    </location>
</feature>
<reference evidence="2 3" key="1">
    <citation type="submission" date="2021-05" db="EMBL/GenBank/DDBJ databases">
        <authorList>
            <person name="Zhang Z.D."/>
            <person name="Osman G."/>
        </authorList>
    </citation>
    <scope>NUCLEOTIDE SEQUENCE [LARGE SCALE GENOMIC DNA]</scope>
    <source>
        <strain evidence="2 3">KCTC 32217</strain>
    </source>
</reference>
<dbReference type="RefSeq" id="WP_213946789.1">
    <property type="nucleotide sequence ID" value="NZ_JAHCMY010000025.1"/>
</dbReference>
<name>A0AAP2CLI4_9BACT</name>
<comment type="caution">
    <text evidence="2">The sequence shown here is derived from an EMBL/GenBank/DDBJ whole genome shotgun (WGS) entry which is preliminary data.</text>
</comment>
<sequence>MKALNFHFSILFFFIATTLQAQFKLVKVDEFNINSLYPVEIVDFNVDSGRFLGYEKEGYGFTVLLVKENGEIDKKQSLKGQGPGKFNSAMNFLGFGDKGDVWVITPNQLITYDYHLEHKGSEKFALNNAFFTSLMSQSPIYYYKNGNKSSLAIVTYPSGTASFMKAKSLEKEFLVEVFNLEDRESSFLAPVGKRPFYRSLDNSVATMYNPIFVQDKESARLFVTATLDNEITVIDLQTEKVLSNIKINHGDFGSFKNLPISDRNLPSYPPYTLASINRKILYLDGELIVLDYVREIPSGTFKKKRTDDPSYHHFNDPFYHRLILFNQKEQLSKDIALPKNGKLMISLPGNRLLFQIIDPEVEDDFFRYEIYEVVKG</sequence>
<dbReference type="AlphaFoldDB" id="A0AAP2CLI4"/>
<evidence type="ECO:0000256" key="1">
    <source>
        <dbReference type="SAM" id="SignalP"/>
    </source>
</evidence>
<dbReference type="EMBL" id="JAHCMY010000025">
    <property type="protein sequence ID" value="MBS9525929.1"/>
    <property type="molecule type" value="Genomic_DNA"/>
</dbReference>
<evidence type="ECO:0000313" key="3">
    <source>
        <dbReference type="Proteomes" id="UP001319104"/>
    </source>
</evidence>
<organism evidence="2 3">
    <name type="scientific">Litoribacter ruber</name>
    <dbReference type="NCBI Taxonomy" id="702568"/>
    <lineage>
        <taxon>Bacteria</taxon>
        <taxon>Pseudomonadati</taxon>
        <taxon>Bacteroidota</taxon>
        <taxon>Cytophagia</taxon>
        <taxon>Cytophagales</taxon>
        <taxon>Cyclobacteriaceae</taxon>
        <taxon>Litoribacter</taxon>
    </lineage>
</organism>
<keyword evidence="1" id="KW-0732">Signal</keyword>